<comment type="similarity">
    <text evidence="1">Belongs to the peptidase S13 family.</text>
</comment>
<organism evidence="3 4">
    <name type="scientific">Virgisporangium aurantiacum</name>
    <dbReference type="NCBI Taxonomy" id="175570"/>
    <lineage>
        <taxon>Bacteria</taxon>
        <taxon>Bacillati</taxon>
        <taxon>Actinomycetota</taxon>
        <taxon>Actinomycetes</taxon>
        <taxon>Micromonosporales</taxon>
        <taxon>Micromonosporaceae</taxon>
        <taxon>Virgisporangium</taxon>
    </lineage>
</organism>
<dbReference type="PRINTS" id="PR00922">
    <property type="entry name" value="DADACBPTASE3"/>
</dbReference>
<evidence type="ECO:0000256" key="1">
    <source>
        <dbReference type="ARBA" id="ARBA00006096"/>
    </source>
</evidence>
<comment type="caution">
    <text evidence="3">The sequence shown here is derived from an EMBL/GenBank/DDBJ whole genome shotgun (WGS) entry which is preliminary data.</text>
</comment>
<dbReference type="PANTHER" id="PTHR30023:SF0">
    <property type="entry name" value="PENICILLIN-SENSITIVE CARBOXYPEPTIDASE A"/>
    <property type="match status" value="1"/>
</dbReference>
<dbReference type="AlphaFoldDB" id="A0A8J3YXL8"/>
<dbReference type="Proteomes" id="UP000612585">
    <property type="component" value="Unassembled WGS sequence"/>
</dbReference>
<evidence type="ECO:0000313" key="4">
    <source>
        <dbReference type="Proteomes" id="UP000612585"/>
    </source>
</evidence>
<name>A0A8J3YXL8_9ACTN</name>
<dbReference type="SUPFAM" id="SSF56601">
    <property type="entry name" value="beta-lactamase/transpeptidase-like"/>
    <property type="match status" value="1"/>
</dbReference>
<keyword evidence="3" id="KW-0645">Protease</keyword>
<evidence type="ECO:0000313" key="3">
    <source>
        <dbReference type="EMBL" id="GIJ53869.1"/>
    </source>
</evidence>
<keyword evidence="4" id="KW-1185">Reference proteome</keyword>
<proteinExistence type="inferred from homology"/>
<dbReference type="InterPro" id="IPR000667">
    <property type="entry name" value="Peptidase_S13"/>
</dbReference>
<dbReference type="PANTHER" id="PTHR30023">
    <property type="entry name" value="D-ALANYL-D-ALANINE CARBOXYPEPTIDASE"/>
    <property type="match status" value="1"/>
</dbReference>
<dbReference type="NCBIfam" id="TIGR00666">
    <property type="entry name" value="PBP4"/>
    <property type="match status" value="1"/>
</dbReference>
<sequence>MSLQRGTIVAAVVFAVSLVVSGVGTWRVDDVAGLLNGGPATGWRAGAAPKDLAVLPAAAAAAPVPDATQVAAKLQPLFGDSALGTNVTAHVIDVATGQVLFGRGSDTPTVPASTIKLVTAVSALAALGPNHQFVTKAVAGAAAGEVVLVGGGDMTLSAGETGTYPEAATLPDLAEQVKKALGGTPPTKITFDISIFQGSAVGPWDADIPQAARVVGPIVGLTTDGARVDPKVGPRGSTPRVANPAAIAAQAFAKLLGVPTSAVALGTAPQGAKELGAVKSMSLSRQVELMLVESDNMIAEALARHVAIKKGKPATFEGGAQASMAQIAELGFAPAELALADGSGLSRGDKVSPSLLAELVALTAKPDRADLRAVHTGLPVAAYNGTLFNRFKKANAGAPAAGMVRVKTGTLRSVSGVAGIVYTAEGRELAVAILADGVVAGDAGTLAAQDALDRVLAALASCGCK</sequence>
<dbReference type="EMBL" id="BOPG01000009">
    <property type="protein sequence ID" value="GIJ53869.1"/>
    <property type="molecule type" value="Genomic_DNA"/>
</dbReference>
<accession>A0A8J3YXL8</accession>
<protein>
    <submittedName>
        <fullName evidence="3">D-alanyl-D-alanine carboxypeptidase</fullName>
    </submittedName>
</protein>
<reference evidence="3" key="1">
    <citation type="submission" date="2021-01" db="EMBL/GenBank/DDBJ databases">
        <title>Whole genome shotgun sequence of Virgisporangium aurantiacum NBRC 16421.</title>
        <authorList>
            <person name="Komaki H."/>
            <person name="Tamura T."/>
        </authorList>
    </citation>
    <scope>NUCLEOTIDE SEQUENCE</scope>
    <source>
        <strain evidence="3">NBRC 16421</strain>
    </source>
</reference>
<keyword evidence="3" id="KW-0121">Carboxypeptidase</keyword>
<dbReference type="Pfam" id="PF02113">
    <property type="entry name" value="Peptidase_S13"/>
    <property type="match status" value="1"/>
</dbReference>
<dbReference type="InterPro" id="IPR012338">
    <property type="entry name" value="Beta-lactam/transpept-like"/>
</dbReference>
<gene>
    <name evidence="3" type="ORF">Vau01_013850</name>
</gene>
<keyword evidence="2" id="KW-0378">Hydrolase</keyword>
<dbReference type="GO" id="GO:0000270">
    <property type="term" value="P:peptidoglycan metabolic process"/>
    <property type="evidence" value="ECO:0007669"/>
    <property type="project" value="TreeGrafter"/>
</dbReference>
<dbReference type="GO" id="GO:0004185">
    <property type="term" value="F:serine-type carboxypeptidase activity"/>
    <property type="evidence" value="ECO:0007669"/>
    <property type="project" value="InterPro"/>
</dbReference>
<dbReference type="GO" id="GO:0006508">
    <property type="term" value="P:proteolysis"/>
    <property type="evidence" value="ECO:0007669"/>
    <property type="project" value="InterPro"/>
</dbReference>
<dbReference type="RefSeq" id="WP_203988381.1">
    <property type="nucleotide sequence ID" value="NZ_BOPG01000009.1"/>
</dbReference>
<dbReference type="Gene3D" id="3.40.710.10">
    <property type="entry name" value="DD-peptidase/beta-lactamase superfamily"/>
    <property type="match status" value="2"/>
</dbReference>
<evidence type="ECO:0000256" key="2">
    <source>
        <dbReference type="ARBA" id="ARBA00022801"/>
    </source>
</evidence>